<organism evidence="3 4">
    <name type="scientific">Shouchella rhizosphaerae</name>
    <dbReference type="NCBI Taxonomy" id="866786"/>
    <lineage>
        <taxon>Bacteria</taxon>
        <taxon>Bacillati</taxon>
        <taxon>Bacillota</taxon>
        <taxon>Bacilli</taxon>
        <taxon>Bacillales</taxon>
        <taxon>Bacillaceae</taxon>
        <taxon>Shouchella</taxon>
    </lineage>
</organism>
<name>A0ABZ2CWL8_9BACI</name>
<protein>
    <submittedName>
        <fullName evidence="3">PH domain-containing protein</fullName>
    </submittedName>
</protein>
<dbReference type="GeneID" id="86927986"/>
<evidence type="ECO:0000256" key="1">
    <source>
        <dbReference type="SAM" id="Phobius"/>
    </source>
</evidence>
<keyword evidence="4" id="KW-1185">Reference proteome</keyword>
<dbReference type="EMBL" id="CP144921">
    <property type="protein sequence ID" value="WWA31554.1"/>
    <property type="molecule type" value="Genomic_DNA"/>
</dbReference>
<keyword evidence="1" id="KW-0472">Membrane</keyword>
<gene>
    <name evidence="3" type="ORF">V5G21_07035</name>
</gene>
<feature type="transmembrane region" description="Helical" evidence="1">
    <location>
        <begin position="53"/>
        <end position="71"/>
    </location>
</feature>
<evidence type="ECO:0000313" key="3">
    <source>
        <dbReference type="EMBL" id="WWA31554.1"/>
    </source>
</evidence>
<evidence type="ECO:0000313" key="4">
    <source>
        <dbReference type="Proteomes" id="UP001341136"/>
    </source>
</evidence>
<sequence>MSIPINAPQKRLSKDAIKVWLISDAIGNMIVLIILGILFYLDDRFLWKEWVGWLLIGATVLTIIGWIWSVIRPFLLYKHWRYDVDEAYLQLKSGALKETHELVPMTKIQSVATEQGPLLRKYGLCSVSVETMGSSHTIPALPKEAAVELRNQIAQYARIKEVE</sequence>
<dbReference type="Proteomes" id="UP001341136">
    <property type="component" value="Chromosome"/>
</dbReference>
<proteinExistence type="predicted"/>
<feature type="domain" description="YdbS-like PH" evidence="2">
    <location>
        <begin position="77"/>
        <end position="153"/>
    </location>
</feature>
<dbReference type="PANTHER" id="PTHR34473:SF2">
    <property type="entry name" value="UPF0699 TRANSMEMBRANE PROTEIN YDBT"/>
    <property type="match status" value="1"/>
</dbReference>
<keyword evidence="1" id="KW-1133">Transmembrane helix</keyword>
<dbReference type="InterPro" id="IPR005182">
    <property type="entry name" value="YdbS-like_PH"/>
</dbReference>
<accession>A0ABZ2CWL8</accession>
<dbReference type="PANTHER" id="PTHR34473">
    <property type="entry name" value="UPF0699 TRANSMEMBRANE PROTEIN YDBS"/>
    <property type="match status" value="1"/>
</dbReference>
<evidence type="ECO:0000259" key="2">
    <source>
        <dbReference type="Pfam" id="PF03703"/>
    </source>
</evidence>
<dbReference type="Pfam" id="PF03703">
    <property type="entry name" value="bPH_2"/>
    <property type="match status" value="1"/>
</dbReference>
<keyword evidence="1" id="KW-0812">Transmembrane</keyword>
<dbReference type="RefSeq" id="WP_011248511.1">
    <property type="nucleotide sequence ID" value="NZ_CP144921.1"/>
</dbReference>
<reference evidence="3 4" key="1">
    <citation type="submission" date="2024-01" db="EMBL/GenBank/DDBJ databases">
        <title>Culturomics analysis of mouse respiratory tract.</title>
        <authorList>
            <person name="Phillips A.M."/>
            <person name="Collette N.M."/>
            <person name="Mageeney C.M."/>
            <person name="Sinha A."/>
            <person name="Hern K.E."/>
            <person name="Arkin A.P."/>
            <person name="Williams K.P."/>
            <person name="Branda S."/>
        </authorList>
    </citation>
    <scope>NUCLEOTIDE SEQUENCE [LARGE SCALE GENOMIC DNA]</scope>
    <source>
        <strain evidence="3 4">CP20</strain>
    </source>
</reference>
<feature type="transmembrane region" description="Helical" evidence="1">
    <location>
        <begin position="21"/>
        <end position="41"/>
    </location>
</feature>